<accession>W4JX48</accession>
<dbReference type="eggNOG" id="KOG3689">
    <property type="taxonomic scope" value="Eukaryota"/>
</dbReference>
<proteinExistence type="inferred from homology"/>
<evidence type="ECO:0000256" key="1">
    <source>
        <dbReference type="ARBA" id="ARBA00022723"/>
    </source>
</evidence>
<comment type="cofactor">
    <cofactor evidence="3">
        <name>a divalent metal cation</name>
        <dbReference type="ChEBI" id="CHEBI:60240"/>
    </cofactor>
    <text evidence="3">Binds 2 divalent metal cations per subunit. Site 1 may preferentially bind zinc ions, while site 2 has a preference for magnesium and/or manganese ions.</text>
</comment>
<name>W4JX48_HETIT</name>
<evidence type="ECO:0000259" key="5">
    <source>
        <dbReference type="PROSITE" id="PS51845"/>
    </source>
</evidence>
<dbReference type="Pfam" id="PF00233">
    <property type="entry name" value="PDEase_I"/>
    <property type="match status" value="2"/>
</dbReference>
<keyword evidence="2 3" id="KW-0378">Hydrolase</keyword>
<evidence type="ECO:0000313" key="6">
    <source>
        <dbReference type="EMBL" id="ETW78128.1"/>
    </source>
</evidence>
<dbReference type="EC" id="3.1.4.-" evidence="3"/>
<dbReference type="OrthoDB" id="546632at2759"/>
<feature type="compositionally biased region" description="Basic and acidic residues" evidence="4">
    <location>
        <begin position="612"/>
        <end position="625"/>
    </location>
</feature>
<dbReference type="EMBL" id="KI925462">
    <property type="protein sequence ID" value="ETW78128.1"/>
    <property type="molecule type" value="Genomic_DNA"/>
</dbReference>
<dbReference type="GO" id="GO:0046872">
    <property type="term" value="F:metal ion binding"/>
    <property type="evidence" value="ECO:0007669"/>
    <property type="project" value="UniProtKB-KW"/>
</dbReference>
<keyword evidence="1 3" id="KW-0479">Metal-binding</keyword>
<dbReference type="InterPro" id="IPR002073">
    <property type="entry name" value="PDEase_catalytic_dom"/>
</dbReference>
<dbReference type="PANTHER" id="PTHR11347">
    <property type="entry name" value="CYCLIC NUCLEOTIDE PHOSPHODIESTERASE"/>
    <property type="match status" value="1"/>
</dbReference>
<dbReference type="KEGG" id="hir:HETIRDRAFT_164096"/>
<dbReference type="SUPFAM" id="SSF109604">
    <property type="entry name" value="HD-domain/PDEase-like"/>
    <property type="match status" value="2"/>
</dbReference>
<dbReference type="GO" id="GO:0004114">
    <property type="term" value="F:3',5'-cyclic-nucleotide phosphodiesterase activity"/>
    <property type="evidence" value="ECO:0007669"/>
    <property type="project" value="InterPro"/>
</dbReference>
<evidence type="ECO:0000256" key="3">
    <source>
        <dbReference type="RuleBase" id="RU363067"/>
    </source>
</evidence>
<dbReference type="InterPro" id="IPR003607">
    <property type="entry name" value="HD/PDEase_dom"/>
</dbReference>
<feature type="compositionally biased region" description="Low complexity" evidence="4">
    <location>
        <begin position="675"/>
        <end position="691"/>
    </location>
</feature>
<dbReference type="AlphaFoldDB" id="W4JX48"/>
<organism evidence="6 7">
    <name type="scientific">Heterobasidion irregulare (strain TC 32-1)</name>
    <dbReference type="NCBI Taxonomy" id="747525"/>
    <lineage>
        <taxon>Eukaryota</taxon>
        <taxon>Fungi</taxon>
        <taxon>Dikarya</taxon>
        <taxon>Basidiomycota</taxon>
        <taxon>Agaricomycotina</taxon>
        <taxon>Agaricomycetes</taxon>
        <taxon>Russulales</taxon>
        <taxon>Bondarzewiaceae</taxon>
        <taxon>Heterobasidion</taxon>
        <taxon>Heterobasidion annosum species complex</taxon>
    </lineage>
</organism>
<feature type="region of interest" description="Disordered" evidence="4">
    <location>
        <begin position="639"/>
        <end position="691"/>
    </location>
</feature>
<feature type="compositionally biased region" description="Pro residues" evidence="4">
    <location>
        <begin position="26"/>
        <end position="38"/>
    </location>
</feature>
<dbReference type="Gene3D" id="1.10.1300.10">
    <property type="entry name" value="3'5'-cyclic nucleotide phosphodiesterase, catalytic domain"/>
    <property type="match status" value="1"/>
</dbReference>
<evidence type="ECO:0000313" key="7">
    <source>
        <dbReference type="Proteomes" id="UP000030671"/>
    </source>
</evidence>
<protein>
    <recommendedName>
        <fullName evidence="3">Phosphodiesterase</fullName>
        <ecNumber evidence="3">3.1.4.-</ecNumber>
    </recommendedName>
</protein>
<dbReference type="HOGENOM" id="CLU_013818_0_0_1"/>
<sequence length="768" mass="83637">MWRPRDGRSDRSSHANSQPSQAPSVAPTPQPLPPPPPLLFPSLRFRSISLYFPLPMPSVADESTAGTGAAARRRSVDVGGLALALGDNLGSGQGWGGWDESERDRDLTCYAELLSDMYTHTHIAVTNHDQPSPLDIPPKTRKRLIKSLDTWNFEPHKLPDEEVLFCSVILFQTLFRLEGMQQDVGVSIDQISALLSNLRKVYRQQNSYHNFAHALDVLQATHSFLHSAGRVPPVSILLRRNRRTWKPDRGRLEKSLVSCLRNQDLLCLYIASIGHDVGHPGFTNGFMKNAKAPLSSLYDDKSPLEQMHFTLLLHLMRHQGLDALLDNPRSGAQFRKLLLEIVLATDMRVHLEFMIRFKRLVDGEVVDEWKKKLLVCQALIKCADISNPVSVPLIALAPSPACRLACLRARVAASRFLSFPCRPLRVSQHWASALMEEWSCQAVLEQHLQLPPSVSASDNPLAEAKSQVFFIETFAKPLFLLTSSGIPESRKYAVQCESNLKLWKHRCRTLDGDDDKPYERAPEPTQLPEDFLDAFPMTLPASLLRAEQDEHEHAPLDWPAPSTRASSDVSTSSRAPSPAPSATSTSALPLSFTSSFSAPAHLHSHPQSPLHPHQDHEHDHEHDHYASASLSTSALFKPLSATASPPTSPSDARSEISDIPPRALGGGSGTSVILPPRSLSSGSSPSPSAVTLSAFGSASASATALGSGGAGTAAIRAAYKASVRKKTSFHRNSWNPVPSAAALFPPPLPVAIAVGAGSGSRAEAEARS</sequence>
<dbReference type="GeneID" id="20667892"/>
<feature type="region of interest" description="Disordered" evidence="4">
    <location>
        <begin position="511"/>
        <end position="531"/>
    </location>
</feature>
<dbReference type="CDD" id="cd00077">
    <property type="entry name" value="HDc"/>
    <property type="match status" value="1"/>
</dbReference>
<dbReference type="InterPro" id="IPR036971">
    <property type="entry name" value="PDEase_catalytic_dom_sf"/>
</dbReference>
<evidence type="ECO:0000256" key="4">
    <source>
        <dbReference type="SAM" id="MobiDB-lite"/>
    </source>
</evidence>
<feature type="compositionally biased region" description="Basic and acidic residues" evidence="4">
    <location>
        <begin position="511"/>
        <end position="522"/>
    </location>
</feature>
<dbReference type="PROSITE" id="PS51845">
    <property type="entry name" value="PDEASE_I_2"/>
    <property type="match status" value="1"/>
</dbReference>
<dbReference type="STRING" id="747525.W4JX48"/>
<dbReference type="SMART" id="SM00471">
    <property type="entry name" value="HDc"/>
    <property type="match status" value="1"/>
</dbReference>
<dbReference type="InterPro" id="IPR023174">
    <property type="entry name" value="PDEase_CS"/>
</dbReference>
<comment type="similarity">
    <text evidence="3">Belongs to the cyclic nucleotide phosphodiesterase family.</text>
</comment>
<feature type="region of interest" description="Disordered" evidence="4">
    <location>
        <begin position="548"/>
        <end position="627"/>
    </location>
</feature>
<feature type="domain" description="PDEase" evidence="5">
    <location>
        <begin position="132"/>
        <end position="510"/>
    </location>
</feature>
<feature type="compositionally biased region" description="Low complexity" evidence="4">
    <location>
        <begin position="561"/>
        <end position="611"/>
    </location>
</feature>
<feature type="region of interest" description="Disordered" evidence="4">
    <location>
        <begin position="1"/>
        <end position="38"/>
    </location>
</feature>
<dbReference type="PROSITE" id="PS00126">
    <property type="entry name" value="PDEASE_I_1"/>
    <property type="match status" value="1"/>
</dbReference>
<keyword evidence="7" id="KW-1185">Reference proteome</keyword>
<dbReference type="Proteomes" id="UP000030671">
    <property type="component" value="Unassembled WGS sequence"/>
</dbReference>
<reference evidence="6 7" key="1">
    <citation type="journal article" date="2012" name="New Phytol.">
        <title>Insight into trade-off between wood decay and parasitism from the genome of a fungal forest pathogen.</title>
        <authorList>
            <person name="Olson A."/>
            <person name="Aerts A."/>
            <person name="Asiegbu F."/>
            <person name="Belbahri L."/>
            <person name="Bouzid O."/>
            <person name="Broberg A."/>
            <person name="Canback B."/>
            <person name="Coutinho P.M."/>
            <person name="Cullen D."/>
            <person name="Dalman K."/>
            <person name="Deflorio G."/>
            <person name="van Diepen L.T."/>
            <person name="Dunand C."/>
            <person name="Duplessis S."/>
            <person name="Durling M."/>
            <person name="Gonthier P."/>
            <person name="Grimwood J."/>
            <person name="Fossdal C.G."/>
            <person name="Hansson D."/>
            <person name="Henrissat B."/>
            <person name="Hietala A."/>
            <person name="Himmelstrand K."/>
            <person name="Hoffmeister D."/>
            <person name="Hogberg N."/>
            <person name="James T.Y."/>
            <person name="Karlsson M."/>
            <person name="Kohler A."/>
            <person name="Kues U."/>
            <person name="Lee Y.H."/>
            <person name="Lin Y.C."/>
            <person name="Lind M."/>
            <person name="Lindquist E."/>
            <person name="Lombard V."/>
            <person name="Lucas S."/>
            <person name="Lunden K."/>
            <person name="Morin E."/>
            <person name="Murat C."/>
            <person name="Park J."/>
            <person name="Raffaello T."/>
            <person name="Rouze P."/>
            <person name="Salamov A."/>
            <person name="Schmutz J."/>
            <person name="Solheim H."/>
            <person name="Stahlberg J."/>
            <person name="Velez H."/>
            <person name="de Vries R.P."/>
            <person name="Wiebenga A."/>
            <person name="Woodward S."/>
            <person name="Yakovlev I."/>
            <person name="Garbelotto M."/>
            <person name="Martin F."/>
            <person name="Grigoriev I.V."/>
            <person name="Stenlid J."/>
        </authorList>
    </citation>
    <scope>NUCLEOTIDE SEQUENCE [LARGE SCALE GENOMIC DNA]</scope>
    <source>
        <strain evidence="6 7">TC 32-1</strain>
    </source>
</reference>
<feature type="compositionally biased region" description="Polar residues" evidence="4">
    <location>
        <begin position="14"/>
        <end position="23"/>
    </location>
</feature>
<dbReference type="InParanoid" id="W4JX48"/>
<gene>
    <name evidence="6" type="ORF">HETIRDRAFT_164096</name>
</gene>
<evidence type="ECO:0000256" key="2">
    <source>
        <dbReference type="ARBA" id="ARBA00022801"/>
    </source>
</evidence>
<dbReference type="GO" id="GO:0007165">
    <property type="term" value="P:signal transduction"/>
    <property type="evidence" value="ECO:0007669"/>
    <property type="project" value="InterPro"/>
</dbReference>
<feature type="compositionally biased region" description="Basic and acidic residues" evidence="4">
    <location>
        <begin position="1"/>
        <end position="13"/>
    </location>
</feature>
<dbReference type="RefSeq" id="XP_009550127.1">
    <property type="nucleotide sequence ID" value="XM_009551832.1"/>
</dbReference>